<dbReference type="AlphaFoldDB" id="A0A7J7HFP3"/>
<dbReference type="GO" id="GO:0016020">
    <property type="term" value="C:membrane"/>
    <property type="evidence" value="ECO:0007669"/>
    <property type="project" value="TreeGrafter"/>
</dbReference>
<keyword evidence="5" id="KW-1185">Reference proteome</keyword>
<evidence type="ECO:0000313" key="5">
    <source>
        <dbReference type="Proteomes" id="UP000593564"/>
    </source>
</evidence>
<dbReference type="GO" id="GO:0016491">
    <property type="term" value="F:oxidoreductase activity"/>
    <property type="evidence" value="ECO:0007669"/>
    <property type="project" value="UniProtKB-KW"/>
</dbReference>
<dbReference type="Gene3D" id="3.40.50.720">
    <property type="entry name" value="NAD(P)-binding Rossmann-like Domain"/>
    <property type="match status" value="2"/>
</dbReference>
<sequence length="141" mass="15853">MKDFKEDQLEAKNWPTYLSAYILSKAAMHAYMRILAKTHPFLMINCVCPGYVKTNSHTGLLTVEEGASSPKAAKLKWGHHLMTQTYSLGEECLEINYYRAKRKIGALIPLLDFSDSPRIVNVSSSSVKLKVASYFAIHAKI</sequence>
<comment type="similarity">
    <text evidence="1">Belongs to the short-chain dehydrogenases/reductases (SDR) family.</text>
</comment>
<dbReference type="SUPFAM" id="SSF51735">
    <property type="entry name" value="NAD(P)-binding Rossmann-fold domains"/>
    <property type="match status" value="1"/>
</dbReference>
<evidence type="ECO:0000256" key="3">
    <source>
        <dbReference type="ARBA" id="ARBA00023002"/>
    </source>
</evidence>
<reference evidence="4 5" key="2">
    <citation type="submission" date="2020-07" db="EMBL/GenBank/DDBJ databases">
        <title>Genome assembly of wild tea tree DASZ reveals pedigree and selection history of tea varieties.</title>
        <authorList>
            <person name="Zhang W."/>
        </authorList>
    </citation>
    <scope>NUCLEOTIDE SEQUENCE [LARGE SCALE GENOMIC DNA]</scope>
    <source>
        <strain evidence="5">cv. G240</strain>
        <tissue evidence="4">Leaf</tissue>
    </source>
</reference>
<evidence type="ECO:0000256" key="2">
    <source>
        <dbReference type="ARBA" id="ARBA00022857"/>
    </source>
</evidence>
<proteinExistence type="inferred from homology"/>
<dbReference type="PANTHER" id="PTHR43490:SF98">
    <property type="entry name" value="OS02G0640600 PROTEIN"/>
    <property type="match status" value="1"/>
</dbReference>
<name>A0A7J7HFP3_CAMSI</name>
<evidence type="ECO:0000313" key="4">
    <source>
        <dbReference type="EMBL" id="KAF5951307.1"/>
    </source>
</evidence>
<dbReference type="PANTHER" id="PTHR43490">
    <property type="entry name" value="(+)-NEOMENTHOL DEHYDROGENASE"/>
    <property type="match status" value="1"/>
</dbReference>
<reference evidence="5" key="1">
    <citation type="journal article" date="2020" name="Nat. Commun.">
        <title>Genome assembly of wild tea tree DASZ reveals pedigree and selection history of tea varieties.</title>
        <authorList>
            <person name="Zhang W."/>
            <person name="Zhang Y."/>
            <person name="Qiu H."/>
            <person name="Guo Y."/>
            <person name="Wan H."/>
            <person name="Zhang X."/>
            <person name="Scossa F."/>
            <person name="Alseekh S."/>
            <person name="Zhang Q."/>
            <person name="Wang P."/>
            <person name="Xu L."/>
            <person name="Schmidt M.H."/>
            <person name="Jia X."/>
            <person name="Li D."/>
            <person name="Zhu A."/>
            <person name="Guo F."/>
            <person name="Chen W."/>
            <person name="Ni D."/>
            <person name="Usadel B."/>
            <person name="Fernie A.R."/>
            <person name="Wen W."/>
        </authorList>
    </citation>
    <scope>NUCLEOTIDE SEQUENCE [LARGE SCALE GENOMIC DNA]</scope>
    <source>
        <strain evidence="5">cv. G240</strain>
    </source>
</reference>
<comment type="caution">
    <text evidence="4">The sequence shown here is derived from an EMBL/GenBank/DDBJ whole genome shotgun (WGS) entry which is preliminary data.</text>
</comment>
<gene>
    <name evidence="4" type="ORF">HYC85_009251</name>
</gene>
<dbReference type="EMBL" id="JACBKZ010000004">
    <property type="protein sequence ID" value="KAF5951307.1"/>
    <property type="molecule type" value="Genomic_DNA"/>
</dbReference>
<evidence type="ECO:0000256" key="1">
    <source>
        <dbReference type="ARBA" id="ARBA00006484"/>
    </source>
</evidence>
<protein>
    <submittedName>
        <fullName evidence="4">Uncharacterized protein</fullName>
    </submittedName>
</protein>
<keyword evidence="3" id="KW-0560">Oxidoreductase</keyword>
<dbReference type="InterPro" id="IPR036291">
    <property type="entry name" value="NAD(P)-bd_dom_sf"/>
</dbReference>
<accession>A0A7J7HFP3</accession>
<dbReference type="Proteomes" id="UP000593564">
    <property type="component" value="Unassembled WGS sequence"/>
</dbReference>
<organism evidence="4 5">
    <name type="scientific">Camellia sinensis</name>
    <name type="common">Tea plant</name>
    <name type="synonym">Thea sinensis</name>
    <dbReference type="NCBI Taxonomy" id="4442"/>
    <lineage>
        <taxon>Eukaryota</taxon>
        <taxon>Viridiplantae</taxon>
        <taxon>Streptophyta</taxon>
        <taxon>Embryophyta</taxon>
        <taxon>Tracheophyta</taxon>
        <taxon>Spermatophyta</taxon>
        <taxon>Magnoliopsida</taxon>
        <taxon>eudicotyledons</taxon>
        <taxon>Gunneridae</taxon>
        <taxon>Pentapetalae</taxon>
        <taxon>asterids</taxon>
        <taxon>Ericales</taxon>
        <taxon>Theaceae</taxon>
        <taxon>Camellia</taxon>
    </lineage>
</organism>
<keyword evidence="2" id="KW-0521">NADP</keyword>